<keyword evidence="3" id="KW-1185">Reference proteome</keyword>
<keyword evidence="1" id="KW-0472">Membrane</keyword>
<dbReference type="Proteomes" id="UP000053958">
    <property type="component" value="Unassembled WGS sequence"/>
</dbReference>
<keyword evidence="1" id="KW-0812">Transmembrane</keyword>
<dbReference type="AlphaFoldDB" id="A0A0F4YIH2"/>
<evidence type="ECO:0000313" key="2">
    <source>
        <dbReference type="EMBL" id="KKA17646.1"/>
    </source>
</evidence>
<evidence type="ECO:0000256" key="1">
    <source>
        <dbReference type="SAM" id="Phobius"/>
    </source>
</evidence>
<evidence type="ECO:0000313" key="3">
    <source>
        <dbReference type="Proteomes" id="UP000053958"/>
    </source>
</evidence>
<dbReference type="GeneID" id="25320674"/>
<name>A0A0F4YIH2_RASE3</name>
<keyword evidence="1" id="KW-1133">Transmembrane helix</keyword>
<protein>
    <submittedName>
        <fullName evidence="2">Uncharacterized protein</fullName>
    </submittedName>
</protein>
<proteinExistence type="predicted"/>
<dbReference type="RefSeq" id="XP_013324258.1">
    <property type="nucleotide sequence ID" value="XM_013468804.1"/>
</dbReference>
<organism evidence="2 3">
    <name type="scientific">Rasamsonia emersonii (strain ATCC 16479 / CBS 393.64 / IMI 116815)</name>
    <dbReference type="NCBI Taxonomy" id="1408163"/>
    <lineage>
        <taxon>Eukaryota</taxon>
        <taxon>Fungi</taxon>
        <taxon>Dikarya</taxon>
        <taxon>Ascomycota</taxon>
        <taxon>Pezizomycotina</taxon>
        <taxon>Eurotiomycetes</taxon>
        <taxon>Eurotiomycetidae</taxon>
        <taxon>Eurotiales</taxon>
        <taxon>Trichocomaceae</taxon>
        <taxon>Rasamsonia</taxon>
    </lineage>
</organism>
<gene>
    <name evidence="2" type="ORF">T310_8414</name>
</gene>
<feature type="transmembrane region" description="Helical" evidence="1">
    <location>
        <begin position="68"/>
        <end position="85"/>
    </location>
</feature>
<sequence>MHVLGWDKRTALSHHRPKLASHCDVSVIILSLRADRLKTDCSGALETNLTVFATLLHQIGVHQNNKELPWFSVTLAAVVLSYFTLATRFTKTGNAAFVAPFVGSKHAWLARWGFFQSAEAVIQEGHADTETGHGNSPKMM</sequence>
<dbReference type="EMBL" id="LASV01000591">
    <property type="protein sequence ID" value="KKA17646.1"/>
    <property type="molecule type" value="Genomic_DNA"/>
</dbReference>
<reference evidence="2 3" key="1">
    <citation type="submission" date="2015-04" db="EMBL/GenBank/DDBJ databases">
        <authorList>
            <person name="Heijne W.H."/>
            <person name="Fedorova N.D."/>
            <person name="Nierman W.C."/>
            <person name="Vollebregt A.W."/>
            <person name="Zhao Z."/>
            <person name="Wu L."/>
            <person name="Kumar M."/>
            <person name="Stam H."/>
            <person name="van den Berg M.A."/>
            <person name="Pel H.J."/>
        </authorList>
    </citation>
    <scope>NUCLEOTIDE SEQUENCE [LARGE SCALE GENOMIC DNA]</scope>
    <source>
        <strain evidence="2 3">CBS 393.64</strain>
    </source>
</reference>
<comment type="caution">
    <text evidence="2">The sequence shown here is derived from an EMBL/GenBank/DDBJ whole genome shotgun (WGS) entry which is preliminary data.</text>
</comment>
<accession>A0A0F4YIH2</accession>